<dbReference type="PROSITE" id="PS51462">
    <property type="entry name" value="NUDIX"/>
    <property type="match status" value="1"/>
</dbReference>
<evidence type="ECO:0000259" key="2">
    <source>
        <dbReference type="PROSITE" id="PS51462"/>
    </source>
</evidence>
<dbReference type="InterPro" id="IPR000086">
    <property type="entry name" value="NUDIX_hydrolase_dom"/>
</dbReference>
<dbReference type="InterPro" id="IPR020084">
    <property type="entry name" value="NUDIX_hydrolase_CS"/>
</dbReference>
<dbReference type="PANTHER" id="PTHR43736:SF1">
    <property type="entry name" value="DIHYDRONEOPTERIN TRIPHOSPHATE DIPHOSPHATASE"/>
    <property type="match status" value="1"/>
</dbReference>
<keyword evidence="4" id="KW-1185">Reference proteome</keyword>
<proteinExistence type="predicted"/>
<dbReference type="PRINTS" id="PR00502">
    <property type="entry name" value="NUDIXFAMILY"/>
</dbReference>
<dbReference type="PROSITE" id="PS00893">
    <property type="entry name" value="NUDIX_BOX"/>
    <property type="match status" value="1"/>
</dbReference>
<evidence type="ECO:0000313" key="4">
    <source>
        <dbReference type="Proteomes" id="UP001218034"/>
    </source>
</evidence>
<dbReference type="Proteomes" id="UP001218034">
    <property type="component" value="Chromosome"/>
</dbReference>
<dbReference type="SUPFAM" id="SSF55811">
    <property type="entry name" value="Nudix"/>
    <property type="match status" value="1"/>
</dbReference>
<name>A0ABY8CHK4_9ARCH</name>
<reference evidence="3 4" key="1">
    <citation type="submission" date="2022-09" db="EMBL/GenBank/DDBJ databases">
        <title>Xylan utilization by haloarchaea-nanohaloarchaea associations.</title>
        <authorList>
            <person name="Yakimov M."/>
        </authorList>
    </citation>
    <scope>NUCLEOTIDE SEQUENCE [LARGE SCALE GENOMIC DNA]</scope>
    <source>
        <strain evidence="3 4">SVXNc</strain>
    </source>
</reference>
<feature type="domain" description="Nudix hydrolase" evidence="2">
    <location>
        <begin position="4"/>
        <end position="133"/>
    </location>
</feature>
<evidence type="ECO:0000313" key="3">
    <source>
        <dbReference type="EMBL" id="WEL19373.1"/>
    </source>
</evidence>
<dbReference type="InterPro" id="IPR020476">
    <property type="entry name" value="Nudix_hydrolase"/>
</dbReference>
<dbReference type="GeneID" id="90589784"/>
<keyword evidence="1 3" id="KW-0378">Hydrolase</keyword>
<dbReference type="EMBL" id="CP104395">
    <property type="protein sequence ID" value="WEL19373.1"/>
    <property type="molecule type" value="Genomic_DNA"/>
</dbReference>
<dbReference type="GO" id="GO:0016787">
    <property type="term" value="F:hydrolase activity"/>
    <property type="evidence" value="ECO:0007669"/>
    <property type="project" value="UniProtKB-KW"/>
</dbReference>
<protein>
    <submittedName>
        <fullName evidence="3">NUDIX family hydrolase</fullName>
    </submittedName>
</protein>
<dbReference type="PANTHER" id="PTHR43736">
    <property type="entry name" value="ADP-RIBOSE PYROPHOSPHATASE"/>
    <property type="match status" value="1"/>
</dbReference>
<dbReference type="Pfam" id="PF00293">
    <property type="entry name" value="NUDIX"/>
    <property type="match status" value="1"/>
</dbReference>
<dbReference type="Gene3D" id="3.90.79.10">
    <property type="entry name" value="Nucleoside Triphosphate Pyrophosphohydrolase"/>
    <property type="match status" value="1"/>
</dbReference>
<organism evidence="3 4">
    <name type="scientific">Candidatus Nanohalococcus occultus</name>
    <dbReference type="NCBI Taxonomy" id="2978047"/>
    <lineage>
        <taxon>Archaea</taxon>
        <taxon>Candidatus Nanohalarchaeota</taxon>
        <taxon>Candidatus Nanohalarchaeota incertae sedis</taxon>
        <taxon>Candidatus Nanohalococcus</taxon>
    </lineage>
</organism>
<gene>
    <name evidence="3" type="ORF">SVXNc_0348</name>
</gene>
<accession>A0ABY8CHK4</accession>
<evidence type="ECO:0000256" key="1">
    <source>
        <dbReference type="ARBA" id="ARBA00022801"/>
    </source>
</evidence>
<dbReference type="RefSeq" id="WP_347722244.1">
    <property type="nucleotide sequence ID" value="NZ_CP104395.1"/>
</dbReference>
<dbReference type="CDD" id="cd02883">
    <property type="entry name" value="NUDIX_Hydrolase"/>
    <property type="match status" value="1"/>
</dbReference>
<dbReference type="InterPro" id="IPR015797">
    <property type="entry name" value="NUDIX_hydrolase-like_dom_sf"/>
</dbReference>
<sequence>MRDKFRVVVKAWITRKNKTLIGKKEEDPDHPIGGQWHFLGGHVEHGEDLKEALLREVKEETGLEVNVHQLIDAQTYTHGEKEKNSIQFLYHCEAKTSDAEAQDDLADVQWLMPDELKDELVGFEVERLENREEQSKFLEKLKKMPSI</sequence>